<dbReference type="InterPro" id="IPR025110">
    <property type="entry name" value="AMP-bd_C"/>
</dbReference>
<dbReference type="GO" id="GO:0031956">
    <property type="term" value="F:medium-chain fatty acid-CoA ligase activity"/>
    <property type="evidence" value="ECO:0007669"/>
    <property type="project" value="TreeGrafter"/>
</dbReference>
<evidence type="ECO:0000313" key="4">
    <source>
        <dbReference type="EMBL" id="CAG9793027.1"/>
    </source>
</evidence>
<evidence type="ECO:0000313" key="5">
    <source>
        <dbReference type="Proteomes" id="UP001153714"/>
    </source>
</evidence>
<dbReference type="Gene3D" id="3.30.300.30">
    <property type="match status" value="1"/>
</dbReference>
<name>A0A9N9WHH9_9NEOP</name>
<accession>A0A9N9WHH9</accession>
<dbReference type="InterPro" id="IPR020845">
    <property type="entry name" value="AMP-binding_CS"/>
</dbReference>
<reference evidence="4" key="2">
    <citation type="submission" date="2022-10" db="EMBL/GenBank/DDBJ databases">
        <authorList>
            <consortium name="ENA_rothamsted_submissions"/>
            <consortium name="culmorum"/>
            <person name="King R."/>
        </authorList>
    </citation>
    <scope>NUCLEOTIDE SEQUENCE</scope>
</reference>
<dbReference type="PROSITE" id="PS00455">
    <property type="entry name" value="AMP_BINDING"/>
    <property type="match status" value="1"/>
</dbReference>
<evidence type="ECO:0000259" key="2">
    <source>
        <dbReference type="Pfam" id="PF00501"/>
    </source>
</evidence>
<reference evidence="4" key="1">
    <citation type="submission" date="2021-12" db="EMBL/GenBank/DDBJ databases">
        <authorList>
            <person name="King R."/>
        </authorList>
    </citation>
    <scope>NUCLEOTIDE SEQUENCE</scope>
</reference>
<evidence type="ECO:0000256" key="1">
    <source>
        <dbReference type="ARBA" id="ARBA00006432"/>
    </source>
</evidence>
<dbReference type="InterPro" id="IPR000873">
    <property type="entry name" value="AMP-dep_synth/lig_dom"/>
</dbReference>
<dbReference type="OrthoDB" id="2962993at2759"/>
<dbReference type="AlphaFoldDB" id="A0A9N9WHH9"/>
<dbReference type="Pfam" id="PF00501">
    <property type="entry name" value="AMP-binding"/>
    <property type="match status" value="1"/>
</dbReference>
<feature type="domain" description="AMP-dependent synthetase/ligase" evidence="2">
    <location>
        <begin position="58"/>
        <end position="425"/>
    </location>
</feature>
<dbReference type="EMBL" id="OU893336">
    <property type="protein sequence ID" value="CAG9793027.1"/>
    <property type="molecule type" value="Genomic_DNA"/>
</dbReference>
<proteinExistence type="inferred from homology"/>
<evidence type="ECO:0008006" key="6">
    <source>
        <dbReference type="Google" id="ProtNLM"/>
    </source>
</evidence>
<dbReference type="Proteomes" id="UP001153714">
    <property type="component" value="Chromosome 5"/>
</dbReference>
<feature type="domain" description="AMP-binding enzyme C-terminal" evidence="3">
    <location>
        <begin position="552"/>
        <end position="627"/>
    </location>
</feature>
<keyword evidence="5" id="KW-1185">Reference proteome</keyword>
<dbReference type="GO" id="GO:0006631">
    <property type="term" value="P:fatty acid metabolic process"/>
    <property type="evidence" value="ECO:0007669"/>
    <property type="project" value="TreeGrafter"/>
</dbReference>
<protein>
    <recommendedName>
        <fullName evidence="6">Acyl-CoA synthetase family member 3, mitochondrial</fullName>
    </recommendedName>
</protein>
<dbReference type="InterPro" id="IPR042099">
    <property type="entry name" value="ANL_N_sf"/>
</dbReference>
<dbReference type="Pfam" id="PF13193">
    <property type="entry name" value="AMP-binding_C"/>
    <property type="match status" value="1"/>
</dbReference>
<dbReference type="PANTHER" id="PTHR43201:SF8">
    <property type="entry name" value="ACYL-COA SYNTHETASE FAMILY MEMBER 3"/>
    <property type="match status" value="1"/>
</dbReference>
<sequence length="645" mass="71455">MELSSRSFRFFNRFLRPLGTSKRYKAVNFRVVKEEVNSELVHAFNQDTKAGGAVPVFRRALLFPARIALQDDSGIYTYANLHKNATVLSQEIAAQLLGETQRTVAYMCDSDASHVITQWAIWMTGNIAVPLTSLHPAEMLKYFITDSDASLTVCSENFENIIQPITEELSKAILVIGKNGQVKDQVYKPDTKDSKLSDDSNILTDVGKTNIWYGEADAMLIYTSGTTSKPKGVVWTHNMLVSQIASLHTAWQYSANDVVLHALPLHHIHGQLNSLNASLAAGARVRMLPKFESHTVWARLLGMNGGAKTEIQGEGQSVEAKVSVFHGVPSMYSRLCADHAAMFEAPRTASRVRDTLRTMRLACAGSAPLPEALFRRWEEISSIPLLERYGMSEVGMALSNPYRPVEERTVGCVGIPLPGVSARIAVSVEGQEDLEPLITVECEEPDTQISLEKLGLLPKDASGIDTEWKQPSITVHKENKDGEYQGELLLKGPGVFSRYWNRAPKLDQTDFTYDDWFRTGDTALFANGRFKILGRTSVDIIKTSGYKVSALQVESALLDHPSVTDVAVLGVPNENFGEIVVAVVVLKIGSKLTLRDLKESAAKKLASYQMPRRLIVIEKMPRNAMGKLDKKEIKKLYGDKLKSKK</sequence>
<gene>
    <name evidence="4" type="ORF">DIATSA_LOCUS10501</name>
</gene>
<evidence type="ECO:0000259" key="3">
    <source>
        <dbReference type="Pfam" id="PF13193"/>
    </source>
</evidence>
<dbReference type="SUPFAM" id="SSF56801">
    <property type="entry name" value="Acetyl-CoA synthetase-like"/>
    <property type="match status" value="1"/>
</dbReference>
<dbReference type="InterPro" id="IPR045851">
    <property type="entry name" value="AMP-bd_C_sf"/>
</dbReference>
<dbReference type="PANTHER" id="PTHR43201">
    <property type="entry name" value="ACYL-COA SYNTHETASE"/>
    <property type="match status" value="1"/>
</dbReference>
<comment type="similarity">
    <text evidence="1">Belongs to the ATP-dependent AMP-binding enzyme family.</text>
</comment>
<dbReference type="Gene3D" id="3.40.50.12780">
    <property type="entry name" value="N-terminal domain of ligase-like"/>
    <property type="match status" value="2"/>
</dbReference>
<organism evidence="4 5">
    <name type="scientific">Diatraea saccharalis</name>
    <name type="common">sugarcane borer</name>
    <dbReference type="NCBI Taxonomy" id="40085"/>
    <lineage>
        <taxon>Eukaryota</taxon>
        <taxon>Metazoa</taxon>
        <taxon>Ecdysozoa</taxon>
        <taxon>Arthropoda</taxon>
        <taxon>Hexapoda</taxon>
        <taxon>Insecta</taxon>
        <taxon>Pterygota</taxon>
        <taxon>Neoptera</taxon>
        <taxon>Endopterygota</taxon>
        <taxon>Lepidoptera</taxon>
        <taxon>Glossata</taxon>
        <taxon>Ditrysia</taxon>
        <taxon>Pyraloidea</taxon>
        <taxon>Crambidae</taxon>
        <taxon>Crambinae</taxon>
        <taxon>Diatraea</taxon>
    </lineage>
</organism>